<gene>
    <name evidence="2" type="ORF">PVAP13_6KG178300</name>
</gene>
<dbReference type="Proteomes" id="UP000823388">
    <property type="component" value="Chromosome 6K"/>
</dbReference>
<feature type="signal peptide" evidence="1">
    <location>
        <begin position="1"/>
        <end position="17"/>
    </location>
</feature>
<dbReference type="AlphaFoldDB" id="A0A8T0RLD3"/>
<reference evidence="2" key="1">
    <citation type="submission" date="2020-05" db="EMBL/GenBank/DDBJ databases">
        <title>WGS assembly of Panicum virgatum.</title>
        <authorList>
            <person name="Lovell J.T."/>
            <person name="Jenkins J."/>
            <person name="Shu S."/>
            <person name="Juenger T.E."/>
            <person name="Schmutz J."/>
        </authorList>
    </citation>
    <scope>NUCLEOTIDE SEQUENCE</scope>
    <source>
        <strain evidence="2">AP13</strain>
    </source>
</reference>
<proteinExistence type="predicted"/>
<organism evidence="2 3">
    <name type="scientific">Panicum virgatum</name>
    <name type="common">Blackwell switchgrass</name>
    <dbReference type="NCBI Taxonomy" id="38727"/>
    <lineage>
        <taxon>Eukaryota</taxon>
        <taxon>Viridiplantae</taxon>
        <taxon>Streptophyta</taxon>
        <taxon>Embryophyta</taxon>
        <taxon>Tracheophyta</taxon>
        <taxon>Spermatophyta</taxon>
        <taxon>Magnoliopsida</taxon>
        <taxon>Liliopsida</taxon>
        <taxon>Poales</taxon>
        <taxon>Poaceae</taxon>
        <taxon>PACMAD clade</taxon>
        <taxon>Panicoideae</taxon>
        <taxon>Panicodae</taxon>
        <taxon>Paniceae</taxon>
        <taxon>Panicinae</taxon>
        <taxon>Panicum</taxon>
        <taxon>Panicum sect. Hiantes</taxon>
    </lineage>
</organism>
<protein>
    <submittedName>
        <fullName evidence="2">Uncharacterized protein</fullName>
    </submittedName>
</protein>
<comment type="caution">
    <text evidence="2">The sequence shown here is derived from an EMBL/GenBank/DDBJ whole genome shotgun (WGS) entry which is preliminary data.</text>
</comment>
<feature type="chain" id="PRO_5035881811" evidence="1">
    <location>
        <begin position="18"/>
        <end position="85"/>
    </location>
</feature>
<accession>A0A8T0RLD3</accession>
<keyword evidence="1" id="KW-0732">Signal</keyword>
<name>A0A8T0RLD3_PANVG</name>
<sequence>MIIGVCLMTSVLWFVYILEHTPVLEELTLELSSEKDRQQRERKGCLRPMDGSAVILDHLKMIEVRCDAVDERICKLTLFLCAFHS</sequence>
<keyword evidence="3" id="KW-1185">Reference proteome</keyword>
<evidence type="ECO:0000256" key="1">
    <source>
        <dbReference type="SAM" id="SignalP"/>
    </source>
</evidence>
<dbReference type="EMBL" id="CM029047">
    <property type="protein sequence ID" value="KAG2585399.1"/>
    <property type="molecule type" value="Genomic_DNA"/>
</dbReference>
<evidence type="ECO:0000313" key="3">
    <source>
        <dbReference type="Proteomes" id="UP000823388"/>
    </source>
</evidence>
<evidence type="ECO:0000313" key="2">
    <source>
        <dbReference type="EMBL" id="KAG2585399.1"/>
    </source>
</evidence>